<proteinExistence type="predicted"/>
<protein>
    <submittedName>
        <fullName evidence="1">Uncharacterized protein</fullName>
    </submittedName>
</protein>
<organism evidence="1 2">
    <name type="scientific">Acanthoscelides obtectus</name>
    <name type="common">Bean weevil</name>
    <name type="synonym">Bruchus obtectus</name>
    <dbReference type="NCBI Taxonomy" id="200917"/>
    <lineage>
        <taxon>Eukaryota</taxon>
        <taxon>Metazoa</taxon>
        <taxon>Ecdysozoa</taxon>
        <taxon>Arthropoda</taxon>
        <taxon>Hexapoda</taxon>
        <taxon>Insecta</taxon>
        <taxon>Pterygota</taxon>
        <taxon>Neoptera</taxon>
        <taxon>Endopterygota</taxon>
        <taxon>Coleoptera</taxon>
        <taxon>Polyphaga</taxon>
        <taxon>Cucujiformia</taxon>
        <taxon>Chrysomeloidea</taxon>
        <taxon>Chrysomelidae</taxon>
        <taxon>Bruchinae</taxon>
        <taxon>Bruchini</taxon>
        <taxon>Acanthoscelides</taxon>
    </lineage>
</organism>
<dbReference type="EMBL" id="CAKOFQ010007147">
    <property type="protein sequence ID" value="CAH1992547.1"/>
    <property type="molecule type" value="Genomic_DNA"/>
</dbReference>
<dbReference type="Proteomes" id="UP001152888">
    <property type="component" value="Unassembled WGS sequence"/>
</dbReference>
<accession>A0A9P0LFT3</accession>
<keyword evidence="2" id="KW-1185">Reference proteome</keyword>
<evidence type="ECO:0000313" key="2">
    <source>
        <dbReference type="Proteomes" id="UP001152888"/>
    </source>
</evidence>
<sequence>MDDSYLQHDNAPAHRAKACTEYLTTISGNSGGCSGRFFGADHSPCAARVRIPSQEKFFSWLWML</sequence>
<dbReference type="AlphaFoldDB" id="A0A9P0LFT3"/>
<gene>
    <name evidence="1" type="ORF">ACAOBT_LOCUS20932</name>
</gene>
<name>A0A9P0LFT3_ACAOB</name>
<comment type="caution">
    <text evidence="1">The sequence shown here is derived from an EMBL/GenBank/DDBJ whole genome shotgun (WGS) entry which is preliminary data.</text>
</comment>
<reference evidence="1" key="1">
    <citation type="submission" date="2022-03" db="EMBL/GenBank/DDBJ databases">
        <authorList>
            <person name="Sayadi A."/>
        </authorList>
    </citation>
    <scope>NUCLEOTIDE SEQUENCE</scope>
</reference>
<evidence type="ECO:0000313" key="1">
    <source>
        <dbReference type="EMBL" id="CAH1992547.1"/>
    </source>
</evidence>